<feature type="transmembrane region" description="Helical" evidence="11">
    <location>
        <begin position="2219"/>
        <end position="2239"/>
    </location>
</feature>
<dbReference type="Pfam" id="PF24871">
    <property type="entry name" value="Piezo_TM1-24"/>
    <property type="match status" value="2"/>
</dbReference>
<feature type="transmembrane region" description="Helical" evidence="11">
    <location>
        <begin position="680"/>
        <end position="700"/>
    </location>
</feature>
<feature type="transmembrane region" description="Helical" evidence="11">
    <location>
        <begin position="2177"/>
        <end position="2199"/>
    </location>
</feature>
<reference evidence="17" key="1">
    <citation type="submission" date="2024-01" db="EMBL/GenBank/DDBJ databases">
        <title>GRCr8: a new rat reference genome assembly contstructed from accurate long reads and long range scaffolding.</title>
        <authorList>
            <person name="Doris P.A."/>
            <person name="Kalbfleisch T."/>
            <person name="Li K."/>
            <person name="Howe K."/>
            <person name="Wood J."/>
        </authorList>
    </citation>
    <scope>NUCLEOTIDE SEQUENCE [LARGE SCALE GENOMIC DNA]</scope>
    <source>
        <strain evidence="17">Brown Norway</strain>
    </source>
</reference>
<proteinExistence type="inferred from homology"/>
<protein>
    <submittedName>
        <fullName evidence="17">Piezo-type mechanosensitive ion channel component 2</fullName>
    </submittedName>
</protein>
<feature type="region of interest" description="Disordered" evidence="10">
    <location>
        <begin position="450"/>
        <end position="480"/>
    </location>
</feature>
<sequence>MASEVVCGLIFRLLLPICLAVACAFRYNGLSFVYLIYLLLIPLFSEPTKATMQGHTGRLLQSLCITSLSFLLLHIIFHITLASLEAQHRIAPAYNCSTWEKTFRQIGFESLKGADAGNGIRVFVPDIGMFIASLTIWLVCRTIVKKPDTEEVAQFNSECENEELAGGEKMDSEEALIYEEDLDGEEGMEGELEESTKLKMFRRLASVASKLKEFIGNMITTAGKVVVTILLGSSGMMLPSLTSAVYFFVFLGLCTWWSWCRTFDPLLFGCLCVLLAIFTAGHLIGLYLYQFQFFQEAVPPNDYYARLFGIKSVIQTDCSSTWKIIVNPDLSWYHHANPILLLVMYYTLATLIRIWLQEPLVQEEMSKEEEGALDGCSNQNTAERRRSLWYATQYPTDERKLLSMTQDDYKPSDGLLVTVNGNPVDYHTIHPSLPIENGPAKTDLYTTPQYRWEPSEESSEKKEEEEDKREDSEGEGSQEEKRSVRIHAMVAVFQFIMKQSYICALIAMMAWSITYHSWLTFVLLIWSCTLWMIRNRRKYAMISSPFMVVYANLLLVLQYIWSFELPEIKKVPGFLEKKEPGELASKILFTITFWLLLRQHLTEQKALQEKEALLSEVKIGSQELDEKDEELQDIQVEGEPIEKEEEEEEIKEDRHEVKKEEEEEEEDDDDQDIMKVLGNLVVALFIKYWIYVCGGMFFFVSFEGKIVMYKIIYMVLFLFCVALYQVHYEWWRKILKYFWMSVVIYTMLVLIFIYTYQFENFPGLWQNMTGLKKEKLEDLGLKQFTVAELFTRIFIPTSFLLVCILHLHYFHDRFLELTDLKSIPSKEDNTIYSHAKVNGRVYLIINRLAHPEGSLPDLAIMNMTASLDKPERQKLAEPGEERTEECAKKAEKGEAGKDSDESEEEEGEEEESEEEESSDLRNKWHLVIDRLTVLFLKFLEYFHKLQVFMWWILELHIIKIVSSYIIWVTVKEPNENQTNIPLNELNKSLLYSAPVDPTEWVGLRKSSPLLVYLRNNLLMLAILAFEVTVYRHQEYYRGRNNLTAPVSKTIFHDITRLHLDDGLINCAKYFVNYFFYKFGLETCFLMSVNVIGQRMDFYAMIHACWLIGVLYRRRRKAIAEVWPKYCCFLACIITFQYFVCIGIPPAPCRDYPWRFKGANFNDNIIKWLYFPDFIVRPNPVFLVYDFMLLLCASLQRQIFEDENKAAVRIMAGDNVEICMNLDAASFSQHNPVPDFIHCRSYLDMSKVIIFSYLFWFVLTIIFITGTTRISIFCMGYLVACFYFLLFGGDLLLKPIKSILRYWDWLIAYNVFVITMKNILSIGACGYIGALVRNSCWLIQAFSLACTVKGYKMPEDDSRCKLPSGEAGIIWDSICFAFLLLQRRVFMSYYFLHVVADIKASQILASRGAELFQATIVKAVKARIEEEKKSMDQLKRQMDRIKARQQKYKKGKERMLSLTQESGEGQDIQKVSEEDDEREADKQKAKGKKKQWWRPWVDHASMVRSGDYYLFETDSEEEEEEELKKEDEEPPRKSAFQRAIGKFASAILALPKSVIKLPKTILQYLIRAAKFVYQAWITDPKTALRQRRKEKKKMAREEQKGRRKGSGEGPVEWEDREDEPIKKKSDGPDNIIKRIFNILKFTWVLFLATVDSFTTWLNSISREHIDISTVLRIERCMLTREIKKGNVPTRESIHMYYQNHMMNLSRESGLDTIDEHSGAGSRAQAAHRMDSLDSHDSISSEPTQCTMLYSRQGTTETIEEVEAEAEEEVVESLEPELHDAEEKEYAADYEAGVEEVSLTPDEELPQFSTDDGDVEAPPSYSKAVSFEHLSFASQDDSGGKNHMVVSPDDSRTDKLESSILPPLTHELTASDLLMSKMFRDDELEESEKFYVDQPRFLLLFYAMYNTLVARSEMVCYFVIILNHMISASIITLLLPILIFLWAMLSVPRPSRRFWMMAIVYTEVAIVVKYFFQFGFFPWNKDLEIYKDRPYFPPNIIGVEKKEGYVLYDLIQLLALFFHRSILKCHGLWDEDDIVDSNTDKEGSDDELSLGQGRRGSSESLKSINLAASVESVHVTFPEQPAAIRRKRSCSSSQISPRSSFSSNRSKRGSTSTRNSSQKGSSVLSIKQKSKRELYMEKLQEHLIKAKAFTIKKTLQIYVPIRQFFYDLIHPDYSAVTDVYVLMFLADTVDFIIIVFGFWAFGKHSAAADITSSLSEDQVPGPFLVMVLIQFGTMVVDRALYLRKTVLGKVIFQVILVFGIHFWMFFILPSVTERKFSQNLVAQLWYFVKCVYFGLSAYQIRCGYPTRVLGNFLTKSYNYVNLFLFQGFRLVPFLTELRAVMDWVWTDTTLSLSSWICVEDIYAHIFILKCWRESEKRYPQPRGQKKKKAVKYGMGGMIIVLLICIVWFPLLFMSLIKSVAGVINQPLDVSVTITLGGYQPIFTMSAQQSQLKVMDGTKYNEFIKSFGPNSGAMQFLENYERQDITVAELEGNSNSLWTISPPSKQKMIQELTDPNSCFSVVFSWSIQRNMTLGAKAEIATDKLSFPLTDATRSSIAKMIAGNDTESSNTPVTIEKIYPYYVKAPSDSNSKPIKQLLSENNFMNITIILFRDNVTKSNSEWWVLNLTGSRIFNQGSQALELVVFNDKVSPPSLGFLAGYGIMGLYASVVLVIGKFVREFFSGISHSIMFEELPNVDRILKLCTDIFLVRETGELELEEDLYAKLIFLYRSPETMIKWTREKTN</sequence>
<feature type="domain" description="Piezo TM25-28" evidence="13">
    <location>
        <begin position="1223"/>
        <end position="1588"/>
    </location>
</feature>
<evidence type="ECO:0000256" key="3">
    <source>
        <dbReference type="ARBA" id="ARBA00022448"/>
    </source>
</evidence>
<evidence type="ECO:0000259" key="16">
    <source>
        <dbReference type="Pfam" id="PF24874"/>
    </source>
</evidence>
<evidence type="ECO:0000256" key="4">
    <source>
        <dbReference type="ARBA" id="ARBA00022475"/>
    </source>
</evidence>
<keyword evidence="18" id="KW-1185">Reference proteome</keyword>
<feature type="transmembrane region" description="Helical" evidence="11">
    <location>
        <begin position="1895"/>
        <end position="1918"/>
    </location>
</feature>
<dbReference type="InterPro" id="IPR031334">
    <property type="entry name" value="Piezo_cap_dom"/>
</dbReference>
<name>A0ABK0LKA2_RAT</name>
<dbReference type="Proteomes" id="UP000002494">
    <property type="component" value="Chromosome 18"/>
</dbReference>
<feature type="region of interest" description="Disordered" evidence="10">
    <location>
        <begin position="1586"/>
        <end position="1623"/>
    </location>
</feature>
<feature type="transmembrane region" description="Helical" evidence="11">
    <location>
        <begin position="1924"/>
        <end position="1945"/>
    </location>
</feature>
<keyword evidence="4" id="KW-1003">Cell membrane</keyword>
<keyword evidence="8 11" id="KW-0472">Membrane</keyword>
<feature type="domain" description="Piezo TM1-24" evidence="15">
    <location>
        <begin position="26"/>
        <end position="370"/>
    </location>
</feature>
<feature type="transmembrane region" description="Helical" evidence="11">
    <location>
        <begin position="59"/>
        <end position="79"/>
    </location>
</feature>
<feature type="transmembrane region" description="Helical" evidence="11">
    <location>
        <begin position="266"/>
        <end position="289"/>
    </location>
</feature>
<comment type="similarity">
    <text evidence="2">Belongs to the PIEZO (TC 1.A.75) family.</text>
</comment>
<dbReference type="PANTHER" id="PTHR47049:SF6">
    <property type="entry name" value="PIEZO-TYPE MECHANOSENSITIVE ION CHANNEL COMPONENT"/>
    <property type="match status" value="1"/>
</dbReference>
<gene>
    <name evidence="17" type="primary">Piezo2</name>
</gene>
<evidence type="ECO:0000313" key="17">
    <source>
        <dbReference type="Ensembl" id="ENSRNOP00000106062.1"/>
    </source>
</evidence>
<evidence type="ECO:0000259" key="15">
    <source>
        <dbReference type="Pfam" id="PF24871"/>
    </source>
</evidence>
<dbReference type="Ensembl" id="ENSRNOT00000123549.1">
    <property type="protein sequence ID" value="ENSRNOP00000106062.1"/>
    <property type="gene ID" value="ENSRNOG00000038784.7"/>
</dbReference>
<reference evidence="17" key="2">
    <citation type="submission" date="2025-08" db="UniProtKB">
        <authorList>
            <consortium name="Ensembl"/>
        </authorList>
    </citation>
    <scope>IDENTIFICATION</scope>
    <source>
        <strain evidence="17">Brown Norway</strain>
    </source>
</reference>
<comment type="subcellular location">
    <subcellularLocation>
        <location evidence="1">Cell membrane</location>
        <topology evidence="1">Multi-pass membrane protein</topology>
    </subcellularLocation>
</comment>
<feature type="domain" description="Piezo THU9 and anchor" evidence="16">
    <location>
        <begin position="2175"/>
        <end position="2412"/>
    </location>
</feature>
<feature type="transmembrane region" description="Helical" evidence="11">
    <location>
        <begin position="2248"/>
        <end position="2266"/>
    </location>
</feature>
<evidence type="ECO:0000256" key="8">
    <source>
        <dbReference type="ARBA" id="ARBA00023136"/>
    </source>
</evidence>
<feature type="transmembrane region" description="Helical" evidence="11">
    <location>
        <begin position="706"/>
        <end position="725"/>
    </location>
</feature>
<reference evidence="17" key="3">
    <citation type="submission" date="2025-09" db="UniProtKB">
        <authorList>
            <consortium name="Ensembl"/>
        </authorList>
    </citation>
    <scope>IDENTIFICATION</scope>
    <source>
        <strain evidence="17">Brown Norway</strain>
    </source>
</reference>
<evidence type="ECO:0000256" key="10">
    <source>
        <dbReference type="SAM" id="MobiDB-lite"/>
    </source>
</evidence>
<keyword evidence="7" id="KW-0406">Ion transport</keyword>
<feature type="transmembrane region" description="Helical" evidence="11">
    <location>
        <begin position="1097"/>
        <end position="1113"/>
    </location>
</feature>
<feature type="transmembrane region" description="Helical" evidence="11">
    <location>
        <begin position="1952"/>
        <end position="1970"/>
    </location>
</feature>
<dbReference type="Pfam" id="PF23188">
    <property type="entry name" value="THU_Piezo1"/>
    <property type="match status" value="1"/>
</dbReference>
<evidence type="ECO:0000256" key="9">
    <source>
        <dbReference type="ARBA" id="ARBA00023303"/>
    </source>
</evidence>
<feature type="compositionally biased region" description="Acidic residues" evidence="10">
    <location>
        <begin position="1799"/>
        <end position="1813"/>
    </location>
</feature>
<organism evidence="17 18">
    <name type="scientific">Rattus norvegicus</name>
    <name type="common">Rat</name>
    <dbReference type="NCBI Taxonomy" id="10116"/>
    <lineage>
        <taxon>Eukaryota</taxon>
        <taxon>Metazoa</taxon>
        <taxon>Chordata</taxon>
        <taxon>Craniata</taxon>
        <taxon>Vertebrata</taxon>
        <taxon>Euteleostomi</taxon>
        <taxon>Mammalia</taxon>
        <taxon>Eutheria</taxon>
        <taxon>Euarchontoglires</taxon>
        <taxon>Glires</taxon>
        <taxon>Rodentia</taxon>
        <taxon>Myomorpha</taxon>
        <taxon>Muroidea</taxon>
        <taxon>Muridae</taxon>
        <taxon>Murinae</taxon>
        <taxon>Rattus</taxon>
    </lineage>
</organism>
<feature type="transmembrane region" description="Helical" evidence="11">
    <location>
        <begin position="2650"/>
        <end position="2673"/>
    </location>
</feature>
<evidence type="ECO:0000259" key="14">
    <source>
        <dbReference type="Pfam" id="PF23188"/>
    </source>
</evidence>
<feature type="compositionally biased region" description="Acidic residues" evidence="10">
    <location>
        <begin position="661"/>
        <end position="670"/>
    </location>
</feature>
<feature type="region of interest" description="Disordered" evidence="10">
    <location>
        <begin position="1831"/>
        <end position="1852"/>
    </location>
</feature>
<feature type="transmembrane region" description="Helical" evidence="11">
    <location>
        <begin position="515"/>
        <end position="533"/>
    </location>
</feature>
<feature type="transmembrane region" description="Helical" evidence="11">
    <location>
        <begin position="1073"/>
        <end position="1091"/>
    </location>
</feature>
<dbReference type="InterPro" id="IPR056768">
    <property type="entry name" value="THU_Piezo"/>
</dbReference>
<dbReference type="InterPro" id="IPR027272">
    <property type="entry name" value="Piezo"/>
</dbReference>
<dbReference type="InterPro" id="IPR056769">
    <property type="entry name" value="Piezo_TM1-24"/>
</dbReference>
<feature type="transmembrane region" description="Helical" evidence="11">
    <location>
        <begin position="737"/>
        <end position="756"/>
    </location>
</feature>
<evidence type="ECO:0000256" key="5">
    <source>
        <dbReference type="ARBA" id="ARBA00022692"/>
    </source>
</evidence>
<feature type="domain" description="Piezo TM1-24" evidence="15">
    <location>
        <begin position="454"/>
        <end position="816"/>
    </location>
</feature>
<feature type="transmembrane region" description="Helical" evidence="11">
    <location>
        <begin position="1304"/>
        <end position="1329"/>
    </location>
</feature>
<feature type="transmembrane region" description="Helical" evidence="11">
    <location>
        <begin position="1009"/>
        <end position="1030"/>
    </location>
</feature>
<evidence type="ECO:0000259" key="13">
    <source>
        <dbReference type="Pfam" id="PF15917"/>
    </source>
</evidence>
<feature type="domain" description="Piezo non-specific cation channel cap" evidence="12">
    <location>
        <begin position="2450"/>
        <end position="2737"/>
    </location>
</feature>
<feature type="transmembrane region" description="Helical" evidence="11">
    <location>
        <begin position="214"/>
        <end position="232"/>
    </location>
</feature>
<feature type="transmembrane region" description="Helical" evidence="11">
    <location>
        <begin position="789"/>
        <end position="810"/>
    </location>
</feature>
<evidence type="ECO:0000256" key="6">
    <source>
        <dbReference type="ARBA" id="ARBA00022989"/>
    </source>
</evidence>
<feature type="transmembrane region" description="Helical" evidence="11">
    <location>
        <begin position="1269"/>
        <end position="1292"/>
    </location>
</feature>
<feature type="transmembrane region" description="Helical" evidence="11">
    <location>
        <begin position="2317"/>
        <end position="2338"/>
    </location>
</feature>
<feature type="compositionally biased region" description="Acidic residues" evidence="10">
    <location>
        <begin position="463"/>
        <end position="477"/>
    </location>
</feature>
<evidence type="ECO:0000256" key="7">
    <source>
        <dbReference type="ARBA" id="ARBA00023065"/>
    </source>
</evidence>
<feature type="region of interest" description="Disordered" evidence="10">
    <location>
        <begin position="1444"/>
        <end position="1485"/>
    </location>
</feature>
<dbReference type="GeneTree" id="ENSGT00940000154456"/>
<evidence type="ECO:0000256" key="11">
    <source>
        <dbReference type="SAM" id="Phobius"/>
    </source>
</evidence>
<feature type="transmembrane region" description="Helical" evidence="11">
    <location>
        <begin position="947"/>
        <end position="967"/>
    </location>
</feature>
<feature type="transmembrane region" description="Helical" evidence="11">
    <location>
        <begin position="1181"/>
        <end position="1199"/>
    </location>
</feature>
<feature type="transmembrane region" description="Helical" evidence="11">
    <location>
        <begin position="545"/>
        <end position="563"/>
    </location>
</feature>
<dbReference type="Pfam" id="PF24874">
    <property type="entry name" value="Piezo_THU9_anchor"/>
    <property type="match status" value="1"/>
</dbReference>
<feature type="transmembrane region" description="Helical" evidence="11">
    <location>
        <begin position="1247"/>
        <end position="1263"/>
    </location>
</feature>
<feature type="transmembrane region" description="Helical" evidence="11">
    <location>
        <begin position="2350"/>
        <end position="2369"/>
    </location>
</feature>
<keyword evidence="5 11" id="KW-0812">Transmembrane</keyword>
<feature type="transmembrane region" description="Helical" evidence="11">
    <location>
        <begin position="2278"/>
        <end position="2296"/>
    </location>
</feature>
<feature type="compositionally biased region" description="Basic and acidic residues" evidence="10">
    <location>
        <begin position="871"/>
        <end position="899"/>
    </location>
</feature>
<keyword evidence="6 11" id="KW-1133">Transmembrane helix</keyword>
<evidence type="ECO:0000256" key="2">
    <source>
        <dbReference type="ARBA" id="ARBA00007821"/>
    </source>
</evidence>
<feature type="region of interest" description="Disordered" evidence="10">
    <location>
        <begin position="2082"/>
        <end position="2123"/>
    </location>
</feature>
<feature type="region of interest" description="Disordered" evidence="10">
    <location>
        <begin position="635"/>
        <end position="670"/>
    </location>
</feature>
<dbReference type="RGD" id="1582973">
    <property type="gene designation" value="Piezo2"/>
</dbReference>
<feature type="compositionally biased region" description="Low complexity" evidence="10">
    <location>
        <begin position="2088"/>
        <end position="2115"/>
    </location>
</feature>
<feature type="transmembrane region" description="Helical" evidence="11">
    <location>
        <begin position="583"/>
        <end position="601"/>
    </location>
</feature>
<keyword evidence="3" id="KW-0813">Transport</keyword>
<feature type="transmembrane region" description="Helical" evidence="11">
    <location>
        <begin position="238"/>
        <end position="259"/>
    </location>
</feature>
<feature type="transmembrane region" description="Helical" evidence="11">
    <location>
        <begin position="30"/>
        <end position="47"/>
    </location>
</feature>
<dbReference type="InterPro" id="IPR031805">
    <property type="entry name" value="Piezo_TM25-28"/>
</dbReference>
<feature type="region of interest" description="Disordered" evidence="10">
    <location>
        <begin position="871"/>
        <end position="917"/>
    </location>
</feature>
<feature type="compositionally biased region" description="Basic and acidic residues" evidence="10">
    <location>
        <begin position="651"/>
        <end position="660"/>
    </location>
</feature>
<feature type="region of interest" description="Disordered" evidence="10">
    <location>
        <begin position="1799"/>
        <end position="1818"/>
    </location>
</feature>
<dbReference type="Pfam" id="PF12166">
    <property type="entry name" value="Piezo_cap"/>
    <property type="match status" value="1"/>
</dbReference>
<feature type="transmembrane region" description="Helical" evidence="11">
    <location>
        <begin position="1125"/>
        <end position="1146"/>
    </location>
</feature>
<accession>A0ABK0LKA2</accession>
<dbReference type="PANTHER" id="PTHR47049">
    <property type="entry name" value="PIEZO-TYPE MECHANOSENSITIVE ION CHANNEL HOMOLOG"/>
    <property type="match status" value="1"/>
</dbReference>
<evidence type="ECO:0000259" key="12">
    <source>
        <dbReference type="Pfam" id="PF12166"/>
    </source>
</evidence>
<dbReference type="InterPro" id="IPR056770">
    <property type="entry name" value="Piezo_THU9_anchor"/>
</dbReference>
<keyword evidence="9" id="KW-0407">Ion channel</keyword>
<feature type="transmembrane region" description="Helical" evidence="11">
    <location>
        <begin position="2390"/>
        <end position="2414"/>
    </location>
</feature>
<feature type="domain" description="Piezo transmembrane helical unit" evidence="14">
    <location>
        <begin position="1908"/>
        <end position="2028"/>
    </location>
</feature>
<evidence type="ECO:0000256" key="1">
    <source>
        <dbReference type="ARBA" id="ARBA00004651"/>
    </source>
</evidence>
<feature type="compositionally biased region" description="Acidic residues" evidence="10">
    <location>
        <begin position="900"/>
        <end position="917"/>
    </location>
</feature>
<dbReference type="Pfam" id="PF15917">
    <property type="entry name" value="Piezo_TM25-28"/>
    <property type="match status" value="1"/>
</dbReference>
<evidence type="ECO:0000313" key="18">
    <source>
        <dbReference type="Proteomes" id="UP000002494"/>
    </source>
</evidence>